<dbReference type="SUPFAM" id="SSF50475">
    <property type="entry name" value="FMN-binding split barrel"/>
    <property type="match status" value="1"/>
</dbReference>
<protein>
    <recommendedName>
        <fullName evidence="3">Pyridoxamine 5'-phosphate oxidase putative domain-containing protein</fullName>
    </recommendedName>
</protein>
<dbReference type="Proteomes" id="UP001499967">
    <property type="component" value="Unassembled WGS sequence"/>
</dbReference>
<comment type="caution">
    <text evidence="1">The sequence shown here is derived from an EMBL/GenBank/DDBJ whole genome shotgun (WGS) entry which is preliminary data.</text>
</comment>
<keyword evidence="2" id="KW-1185">Reference proteome</keyword>
<evidence type="ECO:0000313" key="2">
    <source>
        <dbReference type="Proteomes" id="UP001499967"/>
    </source>
</evidence>
<evidence type="ECO:0008006" key="3">
    <source>
        <dbReference type="Google" id="ProtNLM"/>
    </source>
</evidence>
<reference evidence="2" key="1">
    <citation type="journal article" date="2019" name="Int. J. Syst. Evol. Microbiol.">
        <title>The Global Catalogue of Microorganisms (GCM) 10K type strain sequencing project: providing services to taxonomists for standard genome sequencing and annotation.</title>
        <authorList>
            <consortium name="The Broad Institute Genomics Platform"/>
            <consortium name="The Broad Institute Genome Sequencing Center for Infectious Disease"/>
            <person name="Wu L."/>
            <person name="Ma J."/>
        </authorList>
    </citation>
    <scope>NUCLEOTIDE SEQUENCE [LARGE SCALE GENOMIC DNA]</scope>
    <source>
        <strain evidence="2">JCM 11117</strain>
    </source>
</reference>
<name>A0ABP4AVB7_9PSEU</name>
<gene>
    <name evidence="1" type="ORF">GCM10009559_37440</name>
</gene>
<evidence type="ECO:0000313" key="1">
    <source>
        <dbReference type="EMBL" id="GAA0941747.1"/>
    </source>
</evidence>
<organism evidence="1 2">
    <name type="scientific">Pseudonocardia zijingensis</name>
    <dbReference type="NCBI Taxonomy" id="153376"/>
    <lineage>
        <taxon>Bacteria</taxon>
        <taxon>Bacillati</taxon>
        <taxon>Actinomycetota</taxon>
        <taxon>Actinomycetes</taxon>
        <taxon>Pseudonocardiales</taxon>
        <taxon>Pseudonocardiaceae</taxon>
        <taxon>Pseudonocardia</taxon>
    </lineage>
</organism>
<proteinExistence type="predicted"/>
<dbReference type="EMBL" id="BAAAHP010000105">
    <property type="protein sequence ID" value="GAA0941747.1"/>
    <property type="molecule type" value="Genomic_DNA"/>
</dbReference>
<accession>A0ABP4AVB7</accession>
<sequence length="72" mass="8122">MSASLSDTAPAFVEIAHRIVWATVATVDAQGRPWTRVLHPVWEWDGERLTGWVAPARPRRSGRTSPRTRTSR</sequence>